<dbReference type="InterPro" id="IPR002656">
    <property type="entry name" value="Acyl_transf_3_dom"/>
</dbReference>
<dbReference type="PANTHER" id="PTHR36927">
    <property type="entry name" value="BLR4337 PROTEIN"/>
    <property type="match status" value="1"/>
</dbReference>
<reference evidence="4 5" key="1">
    <citation type="submission" date="2018-09" db="EMBL/GenBank/DDBJ databases">
        <authorList>
            <person name="Zhu H."/>
        </authorList>
    </citation>
    <scope>NUCLEOTIDE SEQUENCE [LARGE SCALE GENOMIC DNA]</scope>
    <source>
        <strain evidence="4 5">K1W22B-8</strain>
    </source>
</reference>
<feature type="transmembrane region" description="Helical" evidence="2">
    <location>
        <begin position="251"/>
        <end position="272"/>
    </location>
</feature>
<dbReference type="EMBL" id="QYUK01000011">
    <property type="protein sequence ID" value="RJF88454.1"/>
    <property type="molecule type" value="Genomic_DNA"/>
</dbReference>
<evidence type="ECO:0000313" key="5">
    <source>
        <dbReference type="Proteomes" id="UP000284605"/>
    </source>
</evidence>
<name>A0A418WEN7_9PROT</name>
<protein>
    <recommendedName>
        <fullName evidence="3">Acyltransferase 3 domain-containing protein</fullName>
    </recommendedName>
</protein>
<feature type="transmembrane region" description="Helical" evidence="2">
    <location>
        <begin position="223"/>
        <end position="245"/>
    </location>
</feature>
<feature type="transmembrane region" description="Helical" evidence="2">
    <location>
        <begin position="192"/>
        <end position="211"/>
    </location>
</feature>
<feature type="transmembrane region" description="Helical" evidence="2">
    <location>
        <begin position="308"/>
        <end position="328"/>
    </location>
</feature>
<organism evidence="4 5">
    <name type="scientific">Oleomonas cavernae</name>
    <dbReference type="NCBI Taxonomy" id="2320859"/>
    <lineage>
        <taxon>Bacteria</taxon>
        <taxon>Pseudomonadati</taxon>
        <taxon>Pseudomonadota</taxon>
        <taxon>Alphaproteobacteria</taxon>
        <taxon>Acetobacterales</taxon>
        <taxon>Acetobacteraceae</taxon>
        <taxon>Oleomonas</taxon>
    </lineage>
</organism>
<feature type="transmembrane region" description="Helical" evidence="2">
    <location>
        <begin position="129"/>
        <end position="150"/>
    </location>
</feature>
<feature type="transmembrane region" description="Helical" evidence="2">
    <location>
        <begin position="284"/>
        <end position="302"/>
    </location>
</feature>
<keyword evidence="5" id="KW-1185">Reference proteome</keyword>
<feature type="domain" description="Acyltransferase 3" evidence="3">
    <location>
        <begin position="51"/>
        <end position="391"/>
    </location>
</feature>
<feature type="region of interest" description="Disordered" evidence="1">
    <location>
        <begin position="407"/>
        <end position="428"/>
    </location>
</feature>
<feature type="transmembrane region" description="Helical" evidence="2">
    <location>
        <begin position="348"/>
        <end position="366"/>
    </location>
</feature>
<dbReference type="AlphaFoldDB" id="A0A418WEN7"/>
<evidence type="ECO:0000259" key="3">
    <source>
        <dbReference type="Pfam" id="PF01757"/>
    </source>
</evidence>
<dbReference type="Pfam" id="PF01757">
    <property type="entry name" value="Acyl_transf_3"/>
    <property type="match status" value="1"/>
</dbReference>
<evidence type="ECO:0000256" key="1">
    <source>
        <dbReference type="SAM" id="MobiDB-lite"/>
    </source>
</evidence>
<keyword evidence="2" id="KW-0812">Transmembrane</keyword>
<dbReference type="InterPro" id="IPR050623">
    <property type="entry name" value="Glucan_succinyl_AcylTrfase"/>
</dbReference>
<accession>A0A418WEN7</accession>
<comment type="caution">
    <text evidence="4">The sequence shown here is derived from an EMBL/GenBank/DDBJ whole genome shotgun (WGS) entry which is preliminary data.</text>
</comment>
<keyword evidence="2" id="KW-1133">Transmembrane helix</keyword>
<feature type="transmembrane region" description="Helical" evidence="2">
    <location>
        <begin position="372"/>
        <end position="394"/>
    </location>
</feature>
<dbReference type="Proteomes" id="UP000284605">
    <property type="component" value="Unassembled WGS sequence"/>
</dbReference>
<evidence type="ECO:0000313" key="4">
    <source>
        <dbReference type="EMBL" id="RJF88454.1"/>
    </source>
</evidence>
<dbReference type="GO" id="GO:0016747">
    <property type="term" value="F:acyltransferase activity, transferring groups other than amino-acyl groups"/>
    <property type="evidence" value="ECO:0007669"/>
    <property type="project" value="InterPro"/>
</dbReference>
<sequence length="428" mass="47617">MPPPPCARKRNSPTARLGPTIAPIAGARACSCRACSARHERAFPAGRRRRELDLLRICACLIQFPFHTAKVFDHDPAYHIKNAVESGVLDLFAAFCHVWRMPLFFFIAGFAAVTALGSRSVLTFLKTRFLRLLPPLLVGLILFAPVIKYLERRSGIDLRPSGLVEQPGPFDLDFLSFYVRFFTRLNQFTWSHLWFIIYLLLFSLVFAFVLRHIARAYDRMRGGWAWIVVPALLCAAVEVALRPIFGDLPNLFGDWANIAGEVVFFLMGAIVAREPRIEQAIADRWKLLLATGLGAFALFYWGEATLPALARAGHGVAAWCLVAGLLGLGRYMGRQRTAFDRYMGEATLPLYVMHHLPVVALAFIIVPLDWNLWLKAAVICTGAAAITFATYHFVVRPFGPTRFLAGLRPSPPGRPGANTGAEVAARRN</sequence>
<proteinExistence type="predicted"/>
<evidence type="ECO:0000256" key="2">
    <source>
        <dbReference type="SAM" id="Phobius"/>
    </source>
</evidence>
<dbReference type="PANTHER" id="PTHR36927:SF3">
    <property type="entry name" value="GLUCANS BIOSYNTHESIS PROTEIN C"/>
    <property type="match status" value="1"/>
</dbReference>
<keyword evidence="2" id="KW-0472">Membrane</keyword>
<gene>
    <name evidence="4" type="ORF">D3874_16715</name>
</gene>
<feature type="transmembrane region" description="Helical" evidence="2">
    <location>
        <begin position="92"/>
        <end position="117"/>
    </location>
</feature>